<feature type="modified residue" description="N6-(pyridoxal phosphate)lysine" evidence="5">
    <location>
        <position position="112"/>
    </location>
</feature>
<dbReference type="Gene3D" id="3.90.1380.10">
    <property type="entry name" value="Threonine synthase, N-terminal domain"/>
    <property type="match status" value="1"/>
</dbReference>
<evidence type="ECO:0000256" key="2">
    <source>
        <dbReference type="ARBA" id="ARBA00005517"/>
    </source>
</evidence>
<dbReference type="EC" id="4.2.3.1" evidence="4"/>
<sequence>MSLSYQSTRGGEAGVTASQAILKGLADDGGLFMPNMIPALDVPVERLAGMTYQETAYEVMKLFLTDFTEEELKGCIEKAYDSKFDTEEIAPLAKADGAYFLELYHGSTIAFKDMALSILPHLMTTAAKKNHVDQEIVILTATSGDTGKAAMAGFADVPGTRIIVFYPKDGVSKVQELQMRTQKGENTSVVAIHGNFDDAQTGVKKIFADKDLAAELADRGFQFSSANSINIGRLVPQIVYYVYAYAKLFENGEIEKDEQINVTVPTGNFGNILAAYFAKRMGLPIKTLICASNDNKVLYDFFTTGTYDRKREFILTNSPSMDILISSNLERLIYLSAGSDASVSAALMRELSEKGCYTVTDEMRRFMEDFVGGYAGQKENAETIRRIFGDTGYLVDTHTGVAAAVYYDYVNRTKDTAKTVIASTASPFKFSRSVMEAVQGAGENGNADETAAMDEFAVVDALSSLSGVPVPQAVEEIRTAPILHNLECDVDRMKDTVKGILKI</sequence>
<dbReference type="CDD" id="cd01560">
    <property type="entry name" value="Thr-synth_2"/>
    <property type="match status" value="1"/>
</dbReference>
<proteinExistence type="inferred from homology"/>
<protein>
    <recommendedName>
        <fullName evidence="4">Threonine synthase</fullName>
        <ecNumber evidence="4">4.2.3.1</ecNumber>
    </recommendedName>
</protein>
<dbReference type="InterPro" id="IPR001926">
    <property type="entry name" value="TrpB-like_PALP"/>
</dbReference>
<evidence type="ECO:0000256" key="5">
    <source>
        <dbReference type="PIRSR" id="PIRSR604450-51"/>
    </source>
</evidence>
<comment type="cofactor">
    <cofactor evidence="1 5">
        <name>pyridoxal 5'-phosphate</name>
        <dbReference type="ChEBI" id="CHEBI:597326"/>
    </cofactor>
</comment>
<dbReference type="InterPro" id="IPR004450">
    <property type="entry name" value="Thr_synthase-like"/>
</dbReference>
<dbReference type="AlphaFoldDB" id="A0A1I0GA93"/>
<evidence type="ECO:0000313" key="9">
    <source>
        <dbReference type="Proteomes" id="UP000198508"/>
    </source>
</evidence>
<feature type="domain" description="Threonine synthase N-terminal" evidence="7">
    <location>
        <begin position="5"/>
        <end position="80"/>
    </location>
</feature>
<dbReference type="GO" id="GO:0009088">
    <property type="term" value="P:threonine biosynthetic process"/>
    <property type="evidence" value="ECO:0007669"/>
    <property type="project" value="UniProtKB-UniRule"/>
</dbReference>
<dbReference type="InterPro" id="IPR037158">
    <property type="entry name" value="Thr_synth_N_sf"/>
</dbReference>
<dbReference type="EMBL" id="FOIM01000011">
    <property type="protein sequence ID" value="SET67882.1"/>
    <property type="molecule type" value="Genomic_DNA"/>
</dbReference>
<dbReference type="GO" id="GO:0005737">
    <property type="term" value="C:cytoplasm"/>
    <property type="evidence" value="ECO:0007669"/>
    <property type="project" value="TreeGrafter"/>
</dbReference>
<evidence type="ECO:0000313" key="8">
    <source>
        <dbReference type="EMBL" id="SET67882.1"/>
    </source>
</evidence>
<comment type="similarity">
    <text evidence="2">Belongs to the threonine synthase family.</text>
</comment>
<evidence type="ECO:0000259" key="6">
    <source>
        <dbReference type="Pfam" id="PF00291"/>
    </source>
</evidence>
<keyword evidence="3 5" id="KW-0663">Pyridoxal phosphate</keyword>
<dbReference type="STRING" id="460384.SAMN05216313_11145"/>
<accession>A0A1I0GA93</accession>
<dbReference type="GO" id="GO:0004795">
    <property type="term" value="F:threonine synthase activity"/>
    <property type="evidence" value="ECO:0007669"/>
    <property type="project" value="UniProtKB-UniRule"/>
</dbReference>
<dbReference type="Pfam" id="PF14821">
    <property type="entry name" value="Thr_synth_N"/>
    <property type="match status" value="1"/>
</dbReference>
<evidence type="ECO:0000256" key="3">
    <source>
        <dbReference type="ARBA" id="ARBA00022898"/>
    </source>
</evidence>
<dbReference type="PANTHER" id="PTHR43515">
    <property type="entry name" value="THREONINE SYNTHASE-LIKE 1"/>
    <property type="match status" value="1"/>
</dbReference>
<name>A0A1I0GA93_9FIRM</name>
<dbReference type="InterPro" id="IPR036052">
    <property type="entry name" value="TrpB-like_PALP_sf"/>
</dbReference>
<gene>
    <name evidence="8" type="ORF">SAMN05216313_11145</name>
</gene>
<dbReference type="SUPFAM" id="SSF53686">
    <property type="entry name" value="Tryptophan synthase beta subunit-like PLP-dependent enzymes"/>
    <property type="match status" value="1"/>
</dbReference>
<evidence type="ECO:0000259" key="7">
    <source>
        <dbReference type="Pfam" id="PF14821"/>
    </source>
</evidence>
<dbReference type="Proteomes" id="UP000198508">
    <property type="component" value="Unassembled WGS sequence"/>
</dbReference>
<evidence type="ECO:0000256" key="4">
    <source>
        <dbReference type="NCBIfam" id="TIGR00260"/>
    </source>
</evidence>
<evidence type="ECO:0000256" key="1">
    <source>
        <dbReference type="ARBA" id="ARBA00001933"/>
    </source>
</evidence>
<dbReference type="InterPro" id="IPR029144">
    <property type="entry name" value="Thr_synth_N"/>
</dbReference>
<dbReference type="RefSeq" id="WP_092363842.1">
    <property type="nucleotide sequence ID" value="NZ_FOIM01000011.1"/>
</dbReference>
<organism evidence="8 9">
    <name type="scientific">Enterocloster lavalensis</name>
    <dbReference type="NCBI Taxonomy" id="460384"/>
    <lineage>
        <taxon>Bacteria</taxon>
        <taxon>Bacillati</taxon>
        <taxon>Bacillota</taxon>
        <taxon>Clostridia</taxon>
        <taxon>Lachnospirales</taxon>
        <taxon>Lachnospiraceae</taxon>
        <taxon>Enterocloster</taxon>
    </lineage>
</organism>
<keyword evidence="9" id="KW-1185">Reference proteome</keyword>
<reference evidence="9" key="1">
    <citation type="submission" date="2016-10" db="EMBL/GenBank/DDBJ databases">
        <authorList>
            <person name="Varghese N."/>
            <person name="Submissions S."/>
        </authorList>
    </citation>
    <scope>NUCLEOTIDE SEQUENCE [LARGE SCALE GENOMIC DNA]</scope>
    <source>
        <strain evidence="9">NLAE-zl-G277</strain>
    </source>
</reference>
<dbReference type="PANTHER" id="PTHR43515:SF1">
    <property type="entry name" value="THREONINE SYNTHASE-LIKE 1"/>
    <property type="match status" value="1"/>
</dbReference>
<dbReference type="Pfam" id="PF00291">
    <property type="entry name" value="PALP"/>
    <property type="match status" value="1"/>
</dbReference>
<dbReference type="Gene3D" id="3.40.50.1100">
    <property type="match status" value="2"/>
</dbReference>
<dbReference type="NCBIfam" id="TIGR00260">
    <property type="entry name" value="thrC"/>
    <property type="match status" value="1"/>
</dbReference>
<feature type="domain" description="Tryptophan synthase beta chain-like PALP" evidence="6">
    <location>
        <begin position="98"/>
        <end position="420"/>
    </location>
</feature>